<dbReference type="EMBL" id="HG994370">
    <property type="protein sequence ID" value="CAF2054312.1"/>
    <property type="molecule type" value="Genomic_DNA"/>
</dbReference>
<evidence type="ECO:0000313" key="2">
    <source>
        <dbReference type="EMBL" id="CAF2054312.1"/>
    </source>
</evidence>
<feature type="region of interest" description="Disordered" evidence="1">
    <location>
        <begin position="187"/>
        <end position="233"/>
    </location>
</feature>
<evidence type="ECO:0000256" key="1">
    <source>
        <dbReference type="SAM" id="MobiDB-lite"/>
    </source>
</evidence>
<protein>
    <submittedName>
        <fullName evidence="2">(rape) hypothetical protein</fullName>
    </submittedName>
</protein>
<organism evidence="2">
    <name type="scientific">Brassica napus</name>
    <name type="common">Rape</name>
    <dbReference type="NCBI Taxonomy" id="3708"/>
    <lineage>
        <taxon>Eukaryota</taxon>
        <taxon>Viridiplantae</taxon>
        <taxon>Streptophyta</taxon>
        <taxon>Embryophyta</taxon>
        <taxon>Tracheophyta</taxon>
        <taxon>Spermatophyta</taxon>
        <taxon>Magnoliopsida</taxon>
        <taxon>eudicotyledons</taxon>
        <taxon>Gunneridae</taxon>
        <taxon>Pentapetalae</taxon>
        <taxon>rosids</taxon>
        <taxon>malvids</taxon>
        <taxon>Brassicales</taxon>
        <taxon>Brassicaceae</taxon>
        <taxon>Brassiceae</taxon>
        <taxon>Brassica</taxon>
    </lineage>
</organism>
<feature type="non-terminal residue" evidence="2">
    <location>
        <position position="1"/>
    </location>
</feature>
<name>A0A816Q082_BRANA</name>
<feature type="compositionally biased region" description="Basic residues" evidence="1">
    <location>
        <begin position="223"/>
        <end position="233"/>
    </location>
</feature>
<reference evidence="2" key="1">
    <citation type="submission" date="2021-01" db="EMBL/GenBank/DDBJ databases">
        <authorList>
            <consortium name="Genoscope - CEA"/>
            <person name="William W."/>
        </authorList>
    </citation>
    <scope>NUCLEOTIDE SEQUENCE</scope>
</reference>
<proteinExistence type="predicted"/>
<dbReference type="AlphaFoldDB" id="A0A816Q082"/>
<accession>A0A816Q082</accession>
<gene>
    <name evidence="2" type="ORF">DARMORV10_C06P03030.1</name>
</gene>
<feature type="compositionally biased region" description="Basic and acidic residues" evidence="1">
    <location>
        <begin position="205"/>
        <end position="215"/>
    </location>
</feature>
<sequence length="233" mass="26347">RLLSNQKSPSHILHNPPLTKLKSITYITNIKNIKPEAQTQGNQKMLKWFISCFFKSLQSSSPPHDKLSTKQKDLSTTSENNKFMVWMENNKDIIEVEDNDNPDCCAKYLIGQVLDLGDLDTVHCTGGKERKKLEFTLRDINDSGDSLAITISDSGDNKLDKKLVSHKWMQCQEKNLAELVESTEAPLLLQVNEPNEAASTPSSKRKNEENKDTPDKTSTSKKLCTKVIKKEKK</sequence>
<dbReference type="Proteomes" id="UP001295469">
    <property type="component" value="Chromosome C06"/>
</dbReference>